<organism evidence="3 4">
    <name type="scientific">Scleropages formosus</name>
    <name type="common">Asian bonytongue</name>
    <name type="synonym">Osteoglossum formosum</name>
    <dbReference type="NCBI Taxonomy" id="113540"/>
    <lineage>
        <taxon>Eukaryota</taxon>
        <taxon>Metazoa</taxon>
        <taxon>Chordata</taxon>
        <taxon>Craniata</taxon>
        <taxon>Vertebrata</taxon>
        <taxon>Euteleostomi</taxon>
        <taxon>Actinopterygii</taxon>
        <taxon>Neopterygii</taxon>
        <taxon>Teleostei</taxon>
        <taxon>Osteoglossocephala</taxon>
        <taxon>Osteoglossomorpha</taxon>
        <taxon>Osteoglossiformes</taxon>
        <taxon>Osteoglossidae</taxon>
        <taxon>Scleropages</taxon>
    </lineage>
</organism>
<dbReference type="InterPro" id="IPR052237">
    <property type="entry name" value="Ataxin-7-like_regulator"/>
</dbReference>
<feature type="compositionally biased region" description="Acidic residues" evidence="1">
    <location>
        <begin position="557"/>
        <end position="566"/>
    </location>
</feature>
<dbReference type="AlphaFoldDB" id="A0A8C9WKV1"/>
<feature type="compositionally biased region" description="Low complexity" evidence="1">
    <location>
        <begin position="772"/>
        <end position="788"/>
    </location>
</feature>
<feature type="region of interest" description="Disordered" evidence="1">
    <location>
        <begin position="455"/>
        <end position="568"/>
    </location>
</feature>
<name>A0A8C9WKV1_SCLFO</name>
<feature type="compositionally biased region" description="Basic residues" evidence="1">
    <location>
        <begin position="118"/>
        <end position="136"/>
    </location>
</feature>
<protein>
    <submittedName>
        <fullName evidence="3">Ataxin 7</fullName>
    </submittedName>
</protein>
<feature type="compositionally biased region" description="Polar residues" evidence="1">
    <location>
        <begin position="695"/>
        <end position="711"/>
    </location>
</feature>
<dbReference type="Gene3D" id="6.10.140.670">
    <property type="match status" value="1"/>
</dbReference>
<feature type="region of interest" description="Disordered" evidence="1">
    <location>
        <begin position="103"/>
        <end position="156"/>
    </location>
</feature>
<dbReference type="OrthoDB" id="21678at2759"/>
<reference evidence="3" key="2">
    <citation type="submission" date="2025-08" db="UniProtKB">
        <authorList>
            <consortium name="Ensembl"/>
        </authorList>
    </citation>
    <scope>IDENTIFICATION</scope>
</reference>
<feature type="compositionally biased region" description="Pro residues" evidence="1">
    <location>
        <begin position="470"/>
        <end position="483"/>
    </location>
</feature>
<feature type="compositionally biased region" description="Polar residues" evidence="1">
    <location>
        <begin position="927"/>
        <end position="939"/>
    </location>
</feature>
<evidence type="ECO:0000313" key="3">
    <source>
        <dbReference type="Ensembl" id="ENSSFOP00015076400.1"/>
    </source>
</evidence>
<dbReference type="Pfam" id="PF08313">
    <property type="entry name" value="SCA7"/>
    <property type="match status" value="1"/>
</dbReference>
<feature type="compositionally biased region" description="Polar residues" evidence="1">
    <location>
        <begin position="518"/>
        <end position="547"/>
    </location>
</feature>
<feature type="compositionally biased region" description="Pro residues" evidence="1">
    <location>
        <begin position="503"/>
        <end position="514"/>
    </location>
</feature>
<dbReference type="PANTHER" id="PTHR15117">
    <property type="entry name" value="ATAXIN 7 RELATED"/>
    <property type="match status" value="1"/>
</dbReference>
<evidence type="ECO:0000259" key="2">
    <source>
        <dbReference type="PROSITE" id="PS51505"/>
    </source>
</evidence>
<reference evidence="3" key="3">
    <citation type="submission" date="2025-09" db="UniProtKB">
        <authorList>
            <consortium name="Ensembl"/>
        </authorList>
    </citation>
    <scope>IDENTIFICATION</scope>
</reference>
<feature type="compositionally biased region" description="Low complexity" evidence="1">
    <location>
        <begin position="340"/>
        <end position="359"/>
    </location>
</feature>
<keyword evidence="4" id="KW-1185">Reference proteome</keyword>
<feature type="compositionally biased region" description="Polar residues" evidence="1">
    <location>
        <begin position="849"/>
        <end position="858"/>
    </location>
</feature>
<feature type="compositionally biased region" description="Basic and acidic residues" evidence="1">
    <location>
        <begin position="455"/>
        <end position="467"/>
    </location>
</feature>
<sequence length="946" mass="102005">MPVTGCTKMASVSSPLSSFCDQHARAQSTCDACGKSYVHVPECSPVNRHGSTWLRPPLSVKTLRSLSIYRDPVLYTAHVPWIRSCGETFFFPLYKVLQSAGGMSERADGDGRAEQRRAARQHKHHQQHHDHHHHQQHNQQQQQQQQPPQLGEGSAAMAALPSPQTVLGQSWSDWINAAQLQDQHGAESEESLKECDKNWESMRLSRDDMAIFGQCPAQDDFYLVMCSQCSQVVKPQAFLGHYERRHSSSSKPPSASIPSATYPLSTLPSRNKPVGGGSLGGTGRLPGASGSSSNSKVPKVAKEKLPVHNRPPMSFKVLPDRIVSPGVKVEKPVRACEAAPKPVHTPSSSTTVSSKPSLTCSSIPKAPLLSPGQIPNGKTLLSSLDRKQDDSASYKRHKRISEREFNADFHCGVLDLVTRKPCTRSLTCKTHSLSQRRAVPGRRKRFDALLAEHKSRAREKELQRTSDHPQQPPPLRDPQPPPSRFSHDLHQGAHGNAPYEAKPSPPGKPRPHNPSLPRLNSHSSHSSGNAQGDLTTVQESPHPSTAASDGVSRLSSDEGENEEKEESMEKLDCHYSAYHPRPAATCTFGSRQLARGCYGFDRRWDRLRCALSAMVDRHVNAQMWKKIPPASEMVSSTMPQRTSTNSHLVPNYSGNATGFQCPTSATPSPVLVSPSYAQSLDSKAVLSYGTTLNARVSPGGSTDPPSYNTPARPSVWPQLPSGHSAIPSPVSSKPSKPKPSNKPFRPREPSGSSATSNSGKKRRSSSPLSAHPPTATQPSSSVSSTSSTFRKNCAVTSHHLPLAPSPSSHSAGLSCTPGRTSSLGPKQEQPGRGPPSGSPAESIKRMSVVMNSSDSTLSLGPFVHQTASAHGGFPHTSPDHRLEGKRRKGSLAAGSREGGGASGPGRPLKLPKSPTMNNLHGKHGRTITGTPGLPNNTFIQPPKARP</sequence>
<dbReference type="PANTHER" id="PTHR15117:SF2">
    <property type="entry name" value="ATAXIN-7"/>
    <property type="match status" value="1"/>
</dbReference>
<feature type="domain" description="SCA7" evidence="2">
    <location>
        <begin position="398"/>
        <end position="465"/>
    </location>
</feature>
<feature type="compositionally biased region" description="Basic and acidic residues" evidence="1">
    <location>
        <begin position="384"/>
        <end position="393"/>
    </location>
</feature>
<feature type="region of interest" description="Disordered" evidence="1">
    <location>
        <begin position="695"/>
        <end position="946"/>
    </location>
</feature>
<feature type="compositionally biased region" description="Low complexity" evidence="1">
    <location>
        <begin position="137"/>
        <end position="146"/>
    </location>
</feature>
<dbReference type="Ensembl" id="ENSSFOT00015049451.1">
    <property type="protein sequence ID" value="ENSSFOP00015076400.1"/>
    <property type="gene ID" value="ENSSFOG00015020910.2"/>
</dbReference>
<evidence type="ECO:0000256" key="1">
    <source>
        <dbReference type="SAM" id="MobiDB-lite"/>
    </source>
</evidence>
<dbReference type="Proteomes" id="UP000694397">
    <property type="component" value="Chromosome 2"/>
</dbReference>
<accession>A0A8C9WKV1</accession>
<dbReference type="InterPro" id="IPR013243">
    <property type="entry name" value="SCA7_dom"/>
</dbReference>
<feature type="compositionally biased region" description="Low complexity" evidence="1">
    <location>
        <begin position="797"/>
        <end position="814"/>
    </location>
</feature>
<feature type="compositionally biased region" description="Gly residues" evidence="1">
    <location>
        <begin position="274"/>
        <end position="284"/>
    </location>
</feature>
<dbReference type="PROSITE" id="PS51505">
    <property type="entry name" value="SCA7"/>
    <property type="match status" value="1"/>
</dbReference>
<proteinExistence type="predicted"/>
<feature type="compositionally biased region" description="Low complexity" evidence="1">
    <location>
        <begin position="249"/>
        <end position="259"/>
    </location>
</feature>
<reference evidence="3 4" key="1">
    <citation type="submission" date="2019-04" db="EMBL/GenBank/DDBJ databases">
        <authorList>
            <consortium name="Wellcome Sanger Institute Data Sharing"/>
        </authorList>
    </citation>
    <scope>NUCLEOTIDE SEQUENCE [LARGE SCALE GENOMIC DNA]</scope>
</reference>
<gene>
    <name evidence="3" type="primary">ATXN7</name>
    <name evidence="3" type="synonym">LOC108939437</name>
</gene>
<feature type="region of interest" description="Disordered" evidence="1">
    <location>
        <begin position="337"/>
        <end position="397"/>
    </location>
</feature>
<evidence type="ECO:0000313" key="4">
    <source>
        <dbReference type="Proteomes" id="UP000694397"/>
    </source>
</evidence>
<feature type="compositionally biased region" description="Basic and acidic residues" evidence="1">
    <location>
        <begin position="105"/>
        <end position="117"/>
    </location>
</feature>
<dbReference type="GeneTree" id="ENSGT00940000157279"/>
<feature type="region of interest" description="Disordered" evidence="1">
    <location>
        <begin position="243"/>
        <end position="313"/>
    </location>
</feature>